<keyword evidence="1" id="KW-0805">Transcription regulation</keyword>
<feature type="domain" description="HTH tetR-type" evidence="5">
    <location>
        <begin position="14"/>
        <end position="72"/>
    </location>
</feature>
<evidence type="ECO:0000313" key="7">
    <source>
        <dbReference type="Proteomes" id="UP000578449"/>
    </source>
</evidence>
<organism evidence="6 7">
    <name type="scientific">Thermocatellispora tengchongensis</name>
    <dbReference type="NCBI Taxonomy" id="1073253"/>
    <lineage>
        <taxon>Bacteria</taxon>
        <taxon>Bacillati</taxon>
        <taxon>Actinomycetota</taxon>
        <taxon>Actinomycetes</taxon>
        <taxon>Streptosporangiales</taxon>
        <taxon>Streptosporangiaceae</taxon>
        <taxon>Thermocatellispora</taxon>
    </lineage>
</organism>
<sequence length="210" mass="22354">MNRSPAPNRRADARRSRAAILDAALRLLDADPDAGVEAIAAAAGVTRQTVYAHFSSRERLLDAVLDRLTEEAVAAMDAADLDAGSAADALLRLLDAGSRTAGRYPVLLRRISSLPLSPQADRDRHAPVADRLRRVIRRGRENGEFDDGLPLDWQVAVTIKLGHAAGEEAEAGRMSDEEAAYALRTSLLRVLGAGRSPTGDEGDPGSAARS</sequence>
<proteinExistence type="predicted"/>
<dbReference type="GO" id="GO:0003700">
    <property type="term" value="F:DNA-binding transcription factor activity"/>
    <property type="evidence" value="ECO:0007669"/>
    <property type="project" value="TreeGrafter"/>
</dbReference>
<evidence type="ECO:0000256" key="2">
    <source>
        <dbReference type="ARBA" id="ARBA00023125"/>
    </source>
</evidence>
<feature type="DNA-binding region" description="H-T-H motif" evidence="4">
    <location>
        <begin position="35"/>
        <end position="54"/>
    </location>
</feature>
<dbReference type="Pfam" id="PF00440">
    <property type="entry name" value="TetR_N"/>
    <property type="match status" value="1"/>
</dbReference>
<name>A0A840PJ54_9ACTN</name>
<protein>
    <submittedName>
        <fullName evidence="6">AcrR family transcriptional regulator</fullName>
    </submittedName>
</protein>
<evidence type="ECO:0000313" key="6">
    <source>
        <dbReference type="EMBL" id="MBB5137943.1"/>
    </source>
</evidence>
<dbReference type="InterPro" id="IPR001647">
    <property type="entry name" value="HTH_TetR"/>
</dbReference>
<reference evidence="6 7" key="1">
    <citation type="submission" date="2020-08" db="EMBL/GenBank/DDBJ databases">
        <title>Genomic Encyclopedia of Type Strains, Phase IV (KMG-IV): sequencing the most valuable type-strain genomes for metagenomic binning, comparative biology and taxonomic classification.</title>
        <authorList>
            <person name="Goeker M."/>
        </authorList>
    </citation>
    <scope>NUCLEOTIDE SEQUENCE [LARGE SCALE GENOMIC DNA]</scope>
    <source>
        <strain evidence="6 7">DSM 45615</strain>
    </source>
</reference>
<gene>
    <name evidence="6" type="ORF">HNP84_007696</name>
</gene>
<evidence type="ECO:0000256" key="4">
    <source>
        <dbReference type="PROSITE-ProRule" id="PRU00335"/>
    </source>
</evidence>
<evidence type="ECO:0000259" key="5">
    <source>
        <dbReference type="PROSITE" id="PS50977"/>
    </source>
</evidence>
<dbReference type="PANTHER" id="PTHR30055:SF234">
    <property type="entry name" value="HTH-TYPE TRANSCRIPTIONAL REGULATOR BETI"/>
    <property type="match status" value="1"/>
</dbReference>
<comment type="caution">
    <text evidence="6">The sequence shown here is derived from an EMBL/GenBank/DDBJ whole genome shotgun (WGS) entry which is preliminary data.</text>
</comment>
<dbReference type="InterPro" id="IPR050109">
    <property type="entry name" value="HTH-type_TetR-like_transc_reg"/>
</dbReference>
<evidence type="ECO:0000256" key="1">
    <source>
        <dbReference type="ARBA" id="ARBA00023015"/>
    </source>
</evidence>
<dbReference type="PROSITE" id="PS50977">
    <property type="entry name" value="HTH_TETR_2"/>
    <property type="match status" value="1"/>
</dbReference>
<evidence type="ECO:0000256" key="3">
    <source>
        <dbReference type="ARBA" id="ARBA00023163"/>
    </source>
</evidence>
<dbReference type="EMBL" id="JACHGN010000020">
    <property type="protein sequence ID" value="MBB5137943.1"/>
    <property type="molecule type" value="Genomic_DNA"/>
</dbReference>
<dbReference type="InterPro" id="IPR009057">
    <property type="entry name" value="Homeodomain-like_sf"/>
</dbReference>
<dbReference type="Proteomes" id="UP000578449">
    <property type="component" value="Unassembled WGS sequence"/>
</dbReference>
<dbReference type="SUPFAM" id="SSF48498">
    <property type="entry name" value="Tetracyclin repressor-like, C-terminal domain"/>
    <property type="match status" value="1"/>
</dbReference>
<keyword evidence="3" id="KW-0804">Transcription</keyword>
<dbReference type="SUPFAM" id="SSF46689">
    <property type="entry name" value="Homeodomain-like"/>
    <property type="match status" value="1"/>
</dbReference>
<dbReference type="Gene3D" id="1.10.357.10">
    <property type="entry name" value="Tetracycline Repressor, domain 2"/>
    <property type="match status" value="1"/>
</dbReference>
<keyword evidence="2 4" id="KW-0238">DNA-binding</keyword>
<dbReference type="AlphaFoldDB" id="A0A840PJ54"/>
<dbReference type="InterPro" id="IPR036271">
    <property type="entry name" value="Tet_transcr_reg_TetR-rel_C_sf"/>
</dbReference>
<accession>A0A840PJ54</accession>
<dbReference type="PANTHER" id="PTHR30055">
    <property type="entry name" value="HTH-TYPE TRANSCRIPTIONAL REGULATOR RUTR"/>
    <property type="match status" value="1"/>
</dbReference>
<dbReference type="RefSeq" id="WP_185054818.1">
    <property type="nucleotide sequence ID" value="NZ_BAABIX010000020.1"/>
</dbReference>
<keyword evidence="7" id="KW-1185">Reference proteome</keyword>
<dbReference type="GO" id="GO:0000976">
    <property type="term" value="F:transcription cis-regulatory region binding"/>
    <property type="evidence" value="ECO:0007669"/>
    <property type="project" value="TreeGrafter"/>
</dbReference>